<evidence type="ECO:0000256" key="1">
    <source>
        <dbReference type="SAM" id="MobiDB-lite"/>
    </source>
</evidence>
<dbReference type="RefSeq" id="XP_013275582.1">
    <property type="nucleotide sequence ID" value="XM_013420128.1"/>
</dbReference>
<sequence length="334" mass="37507">MPHTMDGSHMNPITREPLWEPHFAVLRDPTTGRTRFEILWDLPAGDPSLGSLKESDAVDKEPQNQGLGHKEITPGSAGLERVMFTKMVRLNRREARSVMQGIKGELQGSHVQYYVVPKVDLPEIGEGAADSPQGHWAAENGLFGLALGSSNPFLQVEDCSGSEALSCCTAQELPRVDEEFEFASICSHQPEDEAPSWSASLYPGGFCSQEDIRLPSFFRSREKEDIPFRIMLDTGVTFSVAREWIAEYVEVRGLKHPLSMRTVSGQVIISDKVVWLDVKLPCFHQSKVCRLKVFLLKDESLRQEDAYFCANHSEMLDHLWIRQCTLCADAKADR</sequence>
<name>A0A0D2IYK8_9EURO</name>
<evidence type="ECO:0000313" key="2">
    <source>
        <dbReference type="EMBL" id="KIX08446.1"/>
    </source>
</evidence>
<feature type="compositionally biased region" description="Basic and acidic residues" evidence="1">
    <location>
        <begin position="53"/>
        <end position="72"/>
    </location>
</feature>
<keyword evidence="3" id="KW-1185">Reference proteome</keyword>
<dbReference type="VEuPathDB" id="FungiDB:Z518_03102"/>
<dbReference type="GeneID" id="25291173"/>
<reference evidence="2 3" key="1">
    <citation type="submission" date="2015-01" db="EMBL/GenBank/DDBJ databases">
        <title>The Genome Sequence of Rhinocladiella mackenzie CBS 650.93.</title>
        <authorList>
            <consortium name="The Broad Institute Genomics Platform"/>
            <person name="Cuomo C."/>
            <person name="de Hoog S."/>
            <person name="Gorbushina A."/>
            <person name="Stielow B."/>
            <person name="Teixiera M."/>
            <person name="Abouelleil A."/>
            <person name="Chapman S.B."/>
            <person name="Priest M."/>
            <person name="Young S.K."/>
            <person name="Wortman J."/>
            <person name="Nusbaum C."/>
            <person name="Birren B."/>
        </authorList>
    </citation>
    <scope>NUCLEOTIDE SEQUENCE [LARGE SCALE GENOMIC DNA]</scope>
    <source>
        <strain evidence="2 3">CBS 650.93</strain>
    </source>
</reference>
<proteinExistence type="predicted"/>
<gene>
    <name evidence="2" type="ORF">Z518_03102</name>
</gene>
<feature type="region of interest" description="Disordered" evidence="1">
    <location>
        <begin position="49"/>
        <end position="73"/>
    </location>
</feature>
<dbReference type="EMBL" id="KN847476">
    <property type="protein sequence ID" value="KIX08446.1"/>
    <property type="molecule type" value="Genomic_DNA"/>
</dbReference>
<dbReference type="AlphaFoldDB" id="A0A0D2IYK8"/>
<dbReference type="Proteomes" id="UP000053617">
    <property type="component" value="Unassembled WGS sequence"/>
</dbReference>
<organism evidence="2 3">
    <name type="scientific">Rhinocladiella mackenziei CBS 650.93</name>
    <dbReference type="NCBI Taxonomy" id="1442369"/>
    <lineage>
        <taxon>Eukaryota</taxon>
        <taxon>Fungi</taxon>
        <taxon>Dikarya</taxon>
        <taxon>Ascomycota</taxon>
        <taxon>Pezizomycotina</taxon>
        <taxon>Eurotiomycetes</taxon>
        <taxon>Chaetothyriomycetidae</taxon>
        <taxon>Chaetothyriales</taxon>
        <taxon>Herpotrichiellaceae</taxon>
        <taxon>Rhinocladiella</taxon>
    </lineage>
</organism>
<accession>A0A0D2IYK8</accession>
<evidence type="ECO:0000313" key="3">
    <source>
        <dbReference type="Proteomes" id="UP000053617"/>
    </source>
</evidence>
<protein>
    <submittedName>
        <fullName evidence="2">Uncharacterized protein</fullName>
    </submittedName>
</protein>
<dbReference type="HOGENOM" id="CLU_831942_0_0_1"/>